<accession>A0A6V4EY58</accession>
<evidence type="ECO:0000256" key="2">
    <source>
        <dbReference type="ARBA" id="ARBA00022692"/>
    </source>
</evidence>
<sequence length="269" mass="28424">MPKPFEKAVGVFLVFATLLASLPQVIKLLKAKTSVGVAPITLSLITIFGGSNVACSLVVKWPELRACASSADCYFYILDVQQQVAASIVFSSLLLIVVSLPPHNTRPERALALATVGFIILLAAISIVLSATNYCGPAALGFAHGVTVLSAFSAFSAYVPQLYDTWRTGGAGSLSPLFLMIQVAGCLLVNYNQIIANKDPPPVWLPTAVSGLMQAGVLSLVLYFRVRPRDDSAAMRLTSTPALPLLANEEAARRPADGVAAAPDLTRVQ</sequence>
<dbReference type="EMBL" id="HBKO01037543">
    <property type="protein sequence ID" value="CAE2264055.1"/>
    <property type="molecule type" value="Transcribed_RNA"/>
</dbReference>
<comment type="subcellular location">
    <subcellularLocation>
        <location evidence="1">Membrane</location>
        <topology evidence="1">Multi-pass membrane protein</topology>
    </subcellularLocation>
</comment>
<dbReference type="GO" id="GO:0016020">
    <property type="term" value="C:membrane"/>
    <property type="evidence" value="ECO:0007669"/>
    <property type="project" value="UniProtKB-SubCell"/>
</dbReference>
<evidence type="ECO:0000256" key="1">
    <source>
        <dbReference type="ARBA" id="ARBA00004141"/>
    </source>
</evidence>
<feature type="transmembrane region" description="Helical" evidence="5">
    <location>
        <begin position="110"/>
        <end position="132"/>
    </location>
</feature>
<dbReference type="Gene3D" id="1.20.1280.290">
    <property type="match status" value="1"/>
</dbReference>
<evidence type="ECO:0000256" key="3">
    <source>
        <dbReference type="ARBA" id="ARBA00022989"/>
    </source>
</evidence>
<keyword evidence="3 5" id="KW-1133">Transmembrane helix</keyword>
<gene>
    <name evidence="6" type="ORF">CPOL0286_LOCUS17179</name>
</gene>
<dbReference type="AlphaFoldDB" id="A0A6V4EY58"/>
<evidence type="ECO:0000256" key="5">
    <source>
        <dbReference type="SAM" id="Phobius"/>
    </source>
</evidence>
<proteinExistence type="predicted"/>
<keyword evidence="2 5" id="KW-0812">Transmembrane</keyword>
<feature type="transmembrane region" description="Helical" evidence="5">
    <location>
        <begin position="138"/>
        <end position="159"/>
    </location>
</feature>
<protein>
    <recommendedName>
        <fullName evidence="7">Mannose-P-dolichol utilization defect 1 protein homolog</fullName>
    </recommendedName>
</protein>
<dbReference type="SMART" id="SM00679">
    <property type="entry name" value="CTNS"/>
    <property type="match status" value="2"/>
</dbReference>
<keyword evidence="4 5" id="KW-0472">Membrane</keyword>
<evidence type="ECO:0000256" key="4">
    <source>
        <dbReference type="ARBA" id="ARBA00023136"/>
    </source>
</evidence>
<feature type="transmembrane region" description="Helical" evidence="5">
    <location>
        <begin position="203"/>
        <end position="226"/>
    </location>
</feature>
<evidence type="ECO:0000313" key="6">
    <source>
        <dbReference type="EMBL" id="CAE2264055.1"/>
    </source>
</evidence>
<dbReference type="InterPro" id="IPR006603">
    <property type="entry name" value="PQ-loop_rpt"/>
</dbReference>
<feature type="transmembrane region" description="Helical" evidence="5">
    <location>
        <begin position="171"/>
        <end position="191"/>
    </location>
</feature>
<organism evidence="6">
    <name type="scientific">Prymnesium polylepis</name>
    <dbReference type="NCBI Taxonomy" id="72548"/>
    <lineage>
        <taxon>Eukaryota</taxon>
        <taxon>Haptista</taxon>
        <taxon>Haptophyta</taxon>
        <taxon>Prymnesiophyceae</taxon>
        <taxon>Prymnesiales</taxon>
        <taxon>Prymnesiaceae</taxon>
        <taxon>Prymnesium</taxon>
    </lineage>
</organism>
<reference evidence="6" key="1">
    <citation type="submission" date="2021-01" db="EMBL/GenBank/DDBJ databases">
        <authorList>
            <person name="Corre E."/>
            <person name="Pelletier E."/>
            <person name="Niang G."/>
            <person name="Scheremetjew M."/>
            <person name="Finn R."/>
            <person name="Kale V."/>
            <person name="Holt S."/>
            <person name="Cochrane G."/>
            <person name="Meng A."/>
            <person name="Brown T."/>
            <person name="Cohen L."/>
        </authorList>
    </citation>
    <scope>NUCLEOTIDE SEQUENCE</scope>
    <source>
        <strain evidence="6">UIO037</strain>
    </source>
</reference>
<name>A0A6V4EY58_9EUKA</name>
<dbReference type="Pfam" id="PF04193">
    <property type="entry name" value="PQ-loop"/>
    <property type="match status" value="1"/>
</dbReference>
<evidence type="ECO:0008006" key="7">
    <source>
        <dbReference type="Google" id="ProtNLM"/>
    </source>
</evidence>